<dbReference type="GO" id="GO:0003887">
    <property type="term" value="F:DNA-directed DNA polymerase activity"/>
    <property type="evidence" value="ECO:0007669"/>
    <property type="project" value="TreeGrafter"/>
</dbReference>
<dbReference type="InterPro" id="IPR025188">
    <property type="entry name" value="DUF4113"/>
</dbReference>
<keyword evidence="4" id="KW-0234">DNA repair</keyword>
<dbReference type="PROSITE" id="PS50173">
    <property type="entry name" value="UMUC"/>
    <property type="match status" value="1"/>
</dbReference>
<dbReference type="CDD" id="cd01700">
    <property type="entry name" value="PolY_Pol_V_umuC"/>
    <property type="match status" value="1"/>
</dbReference>
<dbReference type="InterPro" id="IPR036775">
    <property type="entry name" value="DNA_pol_Y-fam_lit_finger_sf"/>
</dbReference>
<dbReference type="PANTHER" id="PTHR11076">
    <property type="entry name" value="DNA REPAIR POLYMERASE UMUC / TRANSFERASE FAMILY MEMBER"/>
    <property type="match status" value="1"/>
</dbReference>
<proteinExistence type="inferred from homology"/>
<dbReference type="EMBL" id="MK104259">
    <property type="protein sequence ID" value="AYU65624.1"/>
    <property type="molecule type" value="Genomic_DNA"/>
</dbReference>
<dbReference type="RefSeq" id="WP_172694366.1">
    <property type="nucleotide sequence ID" value="NZ_JAHTKG010000031.1"/>
</dbReference>
<sequence>MFALIDVNGMYAACESAFRPDLASRAVCCLSNNDGAIVARNRLAKLAGLKMGEPYFKARPLIEAHNVAVFSSNYTLYASMSARFAAVVESLSSRVEQYSIDELFVDCRGMETAMNLEVFGHQLRREVQRHTTLTCGVGVSFTKTLAKLCNHAAKTWPATRGVVALTDERRLHKLMAILPAAEVWGVGRRISARLETMGIRTALDLMRADTRFIRSNFSVTLERTVRELRGEICFGLDENPATKQQIVVSRSFGERVTSLQEMQMAITGFAARAGEKLRQEKQHCRAISVFIRTSPFSPRDAPCASQATEALLVATQDSRDIIAAAQRALTRIWRDGYRYAKAGIMLADFSGREAQLNLFDECAPRPDSEALMNAVDRINRAGKGRIFFAGQGIDVEFAMRREMLSPEYTTDWNALPRAFMR</sequence>
<evidence type="ECO:0000313" key="7">
    <source>
        <dbReference type="EMBL" id="AYU65624.1"/>
    </source>
</evidence>
<evidence type="ECO:0000256" key="2">
    <source>
        <dbReference type="ARBA" id="ARBA00022763"/>
    </source>
</evidence>
<dbReference type="GO" id="GO:0005829">
    <property type="term" value="C:cytosol"/>
    <property type="evidence" value="ECO:0007669"/>
    <property type="project" value="TreeGrafter"/>
</dbReference>
<gene>
    <name evidence="7" type="primary">umuC</name>
</gene>
<keyword evidence="3" id="KW-0741">SOS mutagenesis</keyword>
<dbReference type="SUPFAM" id="SSF56672">
    <property type="entry name" value="DNA/RNA polymerases"/>
    <property type="match status" value="1"/>
</dbReference>
<evidence type="ECO:0000256" key="3">
    <source>
        <dbReference type="ARBA" id="ARBA00023199"/>
    </source>
</evidence>
<geneLocation type="plasmid" evidence="7">
    <name>pHNLC3</name>
</geneLocation>
<dbReference type="InterPro" id="IPR017961">
    <property type="entry name" value="DNA_pol_Y-fam_little_finger"/>
</dbReference>
<dbReference type="InterPro" id="IPR043128">
    <property type="entry name" value="Rev_trsase/Diguanyl_cyclase"/>
</dbReference>
<dbReference type="Pfam" id="PF11799">
    <property type="entry name" value="IMS_C"/>
    <property type="match status" value="1"/>
</dbReference>
<protein>
    <submittedName>
        <fullName evidence="7">DNA polymerase V subunit UmuC</fullName>
    </submittedName>
</protein>
<keyword evidence="2" id="KW-0227">DNA damage</keyword>
<dbReference type="GO" id="GO:0006281">
    <property type="term" value="P:DNA repair"/>
    <property type="evidence" value="ECO:0007669"/>
    <property type="project" value="UniProtKB-KW"/>
</dbReference>
<feature type="domain" description="UmuC" evidence="6">
    <location>
        <begin position="2"/>
        <end position="187"/>
    </location>
</feature>
<accession>A0A3G4RIZ2</accession>
<dbReference type="GO" id="GO:0009432">
    <property type="term" value="P:SOS response"/>
    <property type="evidence" value="ECO:0007669"/>
    <property type="project" value="UniProtKB-KW"/>
</dbReference>
<dbReference type="GO" id="GO:0003684">
    <property type="term" value="F:damaged DNA binding"/>
    <property type="evidence" value="ECO:0007669"/>
    <property type="project" value="InterPro"/>
</dbReference>
<dbReference type="AlphaFoldDB" id="A0A3G4RIZ2"/>
<evidence type="ECO:0000256" key="5">
    <source>
        <dbReference type="ARBA" id="ARBA00023236"/>
    </source>
</evidence>
<keyword evidence="5" id="KW-0742">SOS response</keyword>
<evidence type="ECO:0000259" key="6">
    <source>
        <dbReference type="PROSITE" id="PS50173"/>
    </source>
</evidence>
<organism evidence="7">
    <name type="scientific">Klebsiella pneumoniae</name>
    <dbReference type="NCBI Taxonomy" id="573"/>
    <lineage>
        <taxon>Bacteria</taxon>
        <taxon>Pseudomonadati</taxon>
        <taxon>Pseudomonadota</taxon>
        <taxon>Gammaproteobacteria</taxon>
        <taxon>Enterobacterales</taxon>
        <taxon>Enterobacteriaceae</taxon>
        <taxon>Klebsiella/Raoultella group</taxon>
        <taxon>Klebsiella</taxon>
        <taxon>Klebsiella pneumoniae complex</taxon>
    </lineage>
</organism>
<dbReference type="Gene3D" id="1.10.150.20">
    <property type="entry name" value="5' to 3' exonuclease, C-terminal subdomain"/>
    <property type="match status" value="1"/>
</dbReference>
<keyword evidence="7" id="KW-0614">Plasmid</keyword>
<dbReference type="InterPro" id="IPR043502">
    <property type="entry name" value="DNA/RNA_pol_sf"/>
</dbReference>
<dbReference type="Pfam" id="PF00817">
    <property type="entry name" value="IMS"/>
    <property type="match status" value="1"/>
</dbReference>
<name>A0A3G4RIZ2_KLEPN</name>
<reference evidence="7" key="1">
    <citation type="submission" date="2018-10" db="EMBL/GenBank/DDBJ databases">
        <title>Complete sequence of plasmid pHNLC3.</title>
        <authorList>
            <person name="Liu J.H."/>
            <person name="Huang X.Y."/>
            <person name="Lv L.C."/>
        </authorList>
    </citation>
    <scope>NUCLEOTIDE SEQUENCE</scope>
    <source>
        <strain evidence="7">LC3</strain>
        <plasmid evidence="7">pHNLC3</plasmid>
    </source>
</reference>
<dbReference type="InterPro" id="IPR050116">
    <property type="entry name" value="DNA_polymerase-Y"/>
</dbReference>
<dbReference type="GO" id="GO:0042276">
    <property type="term" value="P:error-prone translesion synthesis"/>
    <property type="evidence" value="ECO:0007669"/>
    <property type="project" value="TreeGrafter"/>
</dbReference>
<dbReference type="Gene3D" id="3.40.1170.60">
    <property type="match status" value="1"/>
</dbReference>
<dbReference type="PANTHER" id="PTHR11076:SF34">
    <property type="entry name" value="PROTEIN UMUC"/>
    <property type="match status" value="1"/>
</dbReference>
<dbReference type="Pfam" id="PF13438">
    <property type="entry name" value="DUF4113"/>
    <property type="match status" value="1"/>
</dbReference>
<dbReference type="NCBIfam" id="NF002955">
    <property type="entry name" value="PRK03609.1"/>
    <property type="match status" value="1"/>
</dbReference>
<dbReference type="InterPro" id="IPR001126">
    <property type="entry name" value="UmuC"/>
</dbReference>
<evidence type="ECO:0000256" key="1">
    <source>
        <dbReference type="ARBA" id="ARBA00010945"/>
    </source>
</evidence>
<comment type="similarity">
    <text evidence="1">Belongs to the DNA polymerase type-Y family.</text>
</comment>
<dbReference type="Gene3D" id="3.30.1490.100">
    <property type="entry name" value="DNA polymerase, Y-family, little finger domain"/>
    <property type="match status" value="1"/>
</dbReference>
<evidence type="ECO:0000256" key="4">
    <source>
        <dbReference type="ARBA" id="ARBA00023204"/>
    </source>
</evidence>
<dbReference type="Gene3D" id="3.30.70.270">
    <property type="match status" value="1"/>
</dbReference>